<sequence length="181" mass="20010">MCPGVFAKPGTGFVADRPSGYRGQGFSLRGEKGRYVLPPSFRKVFADNNDERVLCLAKHEKYPCLTAFGLSRTDGFEDQLDKEEESAIRRGVDFDRDLRSMQLWGFTEVPFDSSGRFILPDHLSDLGGLADAIYFQGGGQFITLWDPRRLQAMGAGFENAQAACRTMAADADAKGARGKRK</sequence>
<protein>
    <submittedName>
        <fullName evidence="3">Division/cell wall cluster transcriptional repressor MraZ</fullName>
    </submittedName>
</protein>
<dbReference type="InterPro" id="IPR035644">
    <property type="entry name" value="MraZ_C"/>
</dbReference>
<evidence type="ECO:0000313" key="3">
    <source>
        <dbReference type="EMBL" id="RPF72052.1"/>
    </source>
</evidence>
<dbReference type="InterPro" id="IPR037914">
    <property type="entry name" value="SpoVT-AbrB_sf"/>
</dbReference>
<reference evidence="3 4" key="1">
    <citation type="submission" date="2018-11" db="EMBL/GenBank/DDBJ databases">
        <title>Erythrobacter spongiae sp. nov., isolated from a marine sponge.</title>
        <authorList>
            <person name="Zhuang L."/>
            <person name="Luo L."/>
        </authorList>
    </citation>
    <scope>NUCLEOTIDE SEQUENCE [LARGE SCALE GENOMIC DNA]</scope>
    <source>
        <strain evidence="3 4">HN-E23</strain>
    </source>
</reference>
<dbReference type="GO" id="GO:0003677">
    <property type="term" value="F:DNA binding"/>
    <property type="evidence" value="ECO:0007669"/>
    <property type="project" value="UniProtKB-UniRule"/>
</dbReference>
<dbReference type="CDD" id="cd16320">
    <property type="entry name" value="MraZ_N"/>
    <property type="match status" value="1"/>
</dbReference>
<keyword evidence="1" id="KW-0238">DNA-binding</keyword>
<dbReference type="EMBL" id="RPFZ01000001">
    <property type="protein sequence ID" value="RPF72052.1"/>
    <property type="molecule type" value="Genomic_DNA"/>
</dbReference>
<dbReference type="AlphaFoldDB" id="A0A3N5DK24"/>
<gene>
    <name evidence="3" type="ORF">EG799_10820</name>
</gene>
<comment type="caution">
    <text evidence="3">The sequence shown here is derived from an EMBL/GenBank/DDBJ whole genome shotgun (WGS) entry which is preliminary data.</text>
</comment>
<organism evidence="3 4">
    <name type="scientific">Aurantiacibacter spongiae</name>
    <dbReference type="NCBI Taxonomy" id="2488860"/>
    <lineage>
        <taxon>Bacteria</taxon>
        <taxon>Pseudomonadati</taxon>
        <taxon>Pseudomonadota</taxon>
        <taxon>Alphaproteobacteria</taxon>
        <taxon>Sphingomonadales</taxon>
        <taxon>Erythrobacteraceae</taxon>
        <taxon>Aurantiacibacter</taxon>
    </lineage>
</organism>
<proteinExistence type="predicted"/>
<dbReference type="InterPro" id="IPR007159">
    <property type="entry name" value="SpoVT-AbrB_dom"/>
</dbReference>
<evidence type="ECO:0000313" key="4">
    <source>
        <dbReference type="Proteomes" id="UP000275232"/>
    </source>
</evidence>
<accession>A0A3N5DK24</accession>
<feature type="domain" description="SpoVT-AbrB" evidence="2">
    <location>
        <begin position="106"/>
        <end position="149"/>
    </location>
</feature>
<evidence type="ECO:0000256" key="1">
    <source>
        <dbReference type="PROSITE-ProRule" id="PRU01076"/>
    </source>
</evidence>
<dbReference type="Gene3D" id="3.40.1550.20">
    <property type="entry name" value="Transcriptional regulator MraZ domain"/>
    <property type="match status" value="1"/>
</dbReference>
<dbReference type="CDD" id="cd16321">
    <property type="entry name" value="MraZ_C"/>
    <property type="match status" value="1"/>
</dbReference>
<dbReference type="InterPro" id="IPR035642">
    <property type="entry name" value="MraZ_N"/>
</dbReference>
<dbReference type="Proteomes" id="UP000275232">
    <property type="component" value="Unassembled WGS sequence"/>
</dbReference>
<dbReference type="SUPFAM" id="SSF89447">
    <property type="entry name" value="AbrB/MazE/MraZ-like"/>
    <property type="match status" value="1"/>
</dbReference>
<keyword evidence="4" id="KW-1185">Reference proteome</keyword>
<dbReference type="InterPro" id="IPR038619">
    <property type="entry name" value="MraZ_sf"/>
</dbReference>
<name>A0A3N5DK24_9SPHN</name>
<evidence type="ECO:0000259" key="2">
    <source>
        <dbReference type="PROSITE" id="PS51740"/>
    </source>
</evidence>
<dbReference type="PROSITE" id="PS51740">
    <property type="entry name" value="SPOVT_ABRB"/>
    <property type="match status" value="1"/>
</dbReference>
<dbReference type="OrthoDB" id="9807753at2"/>